<dbReference type="InterPro" id="IPR034660">
    <property type="entry name" value="DinB/YfiT-like"/>
</dbReference>
<organism evidence="2 3">
    <name type="scientific">Paenibacillus catalpae</name>
    <dbReference type="NCBI Taxonomy" id="1045775"/>
    <lineage>
        <taxon>Bacteria</taxon>
        <taxon>Bacillati</taxon>
        <taxon>Bacillota</taxon>
        <taxon>Bacilli</taxon>
        <taxon>Bacillales</taxon>
        <taxon>Paenibacillaceae</taxon>
        <taxon>Paenibacillus</taxon>
    </lineage>
</organism>
<evidence type="ECO:0000313" key="2">
    <source>
        <dbReference type="EMBL" id="SFF35144.1"/>
    </source>
</evidence>
<dbReference type="EMBL" id="FOMT01000010">
    <property type="protein sequence ID" value="SFF35144.1"/>
    <property type="molecule type" value="Genomic_DNA"/>
</dbReference>
<dbReference type="STRING" id="1045775.SAMN05216378_0051"/>
<dbReference type="OrthoDB" id="9793216at2"/>
<reference evidence="3" key="1">
    <citation type="submission" date="2016-10" db="EMBL/GenBank/DDBJ databases">
        <authorList>
            <person name="Varghese N."/>
            <person name="Submissions S."/>
        </authorList>
    </citation>
    <scope>NUCLEOTIDE SEQUENCE [LARGE SCALE GENOMIC DNA]</scope>
    <source>
        <strain evidence="3">CGMCC 1.10784</strain>
    </source>
</reference>
<accession>A0A1I2HYR6</accession>
<dbReference type="Proteomes" id="UP000198855">
    <property type="component" value="Unassembled WGS sequence"/>
</dbReference>
<sequence>MFERPQAGEYNEFFSRYISLVPEGNLITLLEEQQAEANRIFPAVSADQAEFRYAVGKWSLKEVLGHVTDTERIISYRLLRIARGDSTPLPGFDQDAYMEGEPFRDLTISDLLDNYNAVRQATILLLKQLPAEAYTRTGIANQSPLSVRAIACILYGHERNHLTIIQERYLNN</sequence>
<dbReference type="Pfam" id="PF12867">
    <property type="entry name" value="DinB_2"/>
    <property type="match status" value="1"/>
</dbReference>
<dbReference type="RefSeq" id="WP_091190869.1">
    <property type="nucleotide sequence ID" value="NZ_FOMT01000010.1"/>
</dbReference>
<evidence type="ECO:0000259" key="1">
    <source>
        <dbReference type="Pfam" id="PF12867"/>
    </source>
</evidence>
<dbReference type="SUPFAM" id="SSF109854">
    <property type="entry name" value="DinB/YfiT-like putative metalloenzymes"/>
    <property type="match status" value="1"/>
</dbReference>
<feature type="domain" description="DinB-like" evidence="1">
    <location>
        <begin position="30"/>
        <end position="165"/>
    </location>
</feature>
<protein>
    <submittedName>
        <fullName evidence="2">DinB superfamily protein</fullName>
    </submittedName>
</protein>
<gene>
    <name evidence="2" type="ORF">SAMN05216378_0051</name>
</gene>
<dbReference type="Gene3D" id="1.20.120.450">
    <property type="entry name" value="dinb family like domain"/>
    <property type="match status" value="1"/>
</dbReference>
<dbReference type="AlphaFoldDB" id="A0A1I2HYR6"/>
<proteinExistence type="predicted"/>
<keyword evidence="3" id="KW-1185">Reference proteome</keyword>
<evidence type="ECO:0000313" key="3">
    <source>
        <dbReference type="Proteomes" id="UP000198855"/>
    </source>
</evidence>
<name>A0A1I2HYR6_9BACL</name>
<dbReference type="InterPro" id="IPR024775">
    <property type="entry name" value="DinB-like"/>
</dbReference>